<dbReference type="GO" id="GO:0008982">
    <property type="term" value="F:protein-N(PI)-phosphohistidine-sugar phosphotransferase activity"/>
    <property type="evidence" value="ECO:0007669"/>
    <property type="project" value="InterPro"/>
</dbReference>
<protein>
    <submittedName>
        <fullName evidence="5">PTS system glucitol/sorbitol-specific IIC component</fullName>
    </submittedName>
</protein>
<dbReference type="GO" id="GO:0005886">
    <property type="term" value="C:plasma membrane"/>
    <property type="evidence" value="ECO:0007669"/>
    <property type="project" value="TreeGrafter"/>
</dbReference>
<feature type="domain" description="PTS EIIB type-5" evidence="4">
    <location>
        <begin position="18"/>
        <end position="231"/>
    </location>
</feature>
<dbReference type="Pfam" id="PF03612">
    <property type="entry name" value="EIIBC-GUT_N"/>
    <property type="match status" value="1"/>
</dbReference>
<feature type="compositionally biased region" description="Low complexity" evidence="2">
    <location>
        <begin position="7"/>
        <end position="17"/>
    </location>
</feature>
<evidence type="ECO:0000313" key="6">
    <source>
        <dbReference type="Proteomes" id="UP000564573"/>
    </source>
</evidence>
<reference evidence="5 6" key="1">
    <citation type="submission" date="2020-08" db="EMBL/GenBank/DDBJ databases">
        <title>Sequencing the genomes of 1000 actinobacteria strains.</title>
        <authorList>
            <person name="Klenk H.-P."/>
        </authorList>
    </citation>
    <scope>NUCLEOTIDE SEQUENCE [LARGE SCALE GENOMIC DNA]</scope>
    <source>
        <strain evidence="5 6">DSM 45267</strain>
    </source>
</reference>
<gene>
    <name evidence="5" type="ORF">FB384_000121</name>
</gene>
<sequence>MTDHETTAGQDTTATDTESSTVFVRAGAGGWGPGLTLRADETRTKVLSVTGGGIHPVAQKIADLTGAEAVDGFNTSVPDDEVVAAVINCGGTARIGVYPRKGIPTVDVYPGAPGGPLAKFITEELFVSAVGMNEIARSTSDGEVAAGGVPSAAESSGASGGAAPGGGVPPRDDRPSASAVAATLPVGGPVGKAFHAVTNVFVGFGSAVGTFVNTMLAAGRQTVDLTLKTILPFMAYVSLLLGIVMYTGVAEWMGRVLSPIASNPFGLLAISFVVALPFLSPVLGPGAAIAQVVGTLMGSQIAIGALPVQYALPTLFAINGQVGCDFVPVGLALGEAKPETVAVGTPAVLISRMITSPLAVVIAWAASFGL</sequence>
<proteinExistence type="predicted"/>
<evidence type="ECO:0000256" key="2">
    <source>
        <dbReference type="SAM" id="MobiDB-lite"/>
    </source>
</evidence>
<dbReference type="InterPro" id="IPR011638">
    <property type="entry name" value="PTS_EIIBC_GUT_C"/>
</dbReference>
<feature type="transmembrane region" description="Helical" evidence="3">
    <location>
        <begin position="265"/>
        <end position="283"/>
    </location>
</feature>
<dbReference type="Pfam" id="PF07663">
    <property type="entry name" value="EIIBC-GUT_C"/>
    <property type="match status" value="1"/>
</dbReference>
<feature type="transmembrane region" description="Helical" evidence="3">
    <location>
        <begin position="289"/>
        <end position="312"/>
    </location>
</feature>
<feature type="compositionally biased region" description="Gly residues" evidence="2">
    <location>
        <begin position="158"/>
        <end position="168"/>
    </location>
</feature>
<organism evidence="5 6">
    <name type="scientific">Prauserella sediminis</name>
    <dbReference type="NCBI Taxonomy" id="577680"/>
    <lineage>
        <taxon>Bacteria</taxon>
        <taxon>Bacillati</taxon>
        <taxon>Actinomycetota</taxon>
        <taxon>Actinomycetes</taxon>
        <taxon>Pseudonocardiales</taxon>
        <taxon>Pseudonocardiaceae</taxon>
        <taxon>Prauserella</taxon>
        <taxon>Prauserella salsuginis group</taxon>
    </lineage>
</organism>
<accession>A0A839XFL5</accession>
<dbReference type="PROSITE" id="PS51102">
    <property type="entry name" value="PTS_EIIB_TYPE_5"/>
    <property type="match status" value="1"/>
</dbReference>
<dbReference type="AlphaFoldDB" id="A0A839XFL5"/>
<dbReference type="EMBL" id="JACIBS010000001">
    <property type="protein sequence ID" value="MBB3661217.1"/>
    <property type="molecule type" value="Genomic_DNA"/>
</dbReference>
<keyword evidence="3" id="KW-0812">Transmembrane</keyword>
<dbReference type="GO" id="GO:0009401">
    <property type="term" value="P:phosphoenolpyruvate-dependent sugar phosphotransferase system"/>
    <property type="evidence" value="ECO:0007669"/>
    <property type="project" value="InterPro"/>
</dbReference>
<evidence type="ECO:0000259" key="4">
    <source>
        <dbReference type="PROSITE" id="PS51102"/>
    </source>
</evidence>
<feature type="region of interest" description="Disordered" evidence="2">
    <location>
        <begin position="141"/>
        <end position="176"/>
    </location>
</feature>
<keyword evidence="3" id="KW-0472">Membrane</keyword>
<dbReference type="InterPro" id="IPR011618">
    <property type="entry name" value="PTS_EIIBC_GUT_N"/>
</dbReference>
<feature type="compositionally biased region" description="Low complexity" evidence="2">
    <location>
        <begin position="142"/>
        <end position="157"/>
    </location>
</feature>
<dbReference type="PANTHER" id="PTHR39427">
    <property type="match status" value="1"/>
</dbReference>
<evidence type="ECO:0000313" key="5">
    <source>
        <dbReference type="EMBL" id="MBB3661217.1"/>
    </source>
</evidence>
<feature type="transmembrane region" description="Helical" evidence="3">
    <location>
        <begin position="233"/>
        <end position="253"/>
    </location>
</feature>
<name>A0A839XFL5_9PSEU</name>
<comment type="caution">
    <text evidence="5">The sequence shown here is derived from an EMBL/GenBank/DDBJ whole genome shotgun (WGS) entry which is preliminary data.</text>
</comment>
<dbReference type="PANTHER" id="PTHR39427:SF1">
    <property type="entry name" value="PTS SYSTEM GLUCITOL_SORBITOL-SPECIFIC EIIB COMPONENT"/>
    <property type="match status" value="1"/>
</dbReference>
<keyword evidence="3" id="KW-1133">Transmembrane helix</keyword>
<dbReference type="InterPro" id="IPR004702">
    <property type="entry name" value="PTS_sorb_EIIBC"/>
</dbReference>
<feature type="modified residue" description="Phosphocysteine; by EIIA" evidence="1">
    <location>
        <position position="89"/>
    </location>
</feature>
<feature type="region of interest" description="Disordered" evidence="2">
    <location>
        <begin position="1"/>
        <end position="27"/>
    </location>
</feature>
<keyword evidence="6" id="KW-1185">Reference proteome</keyword>
<evidence type="ECO:0000256" key="3">
    <source>
        <dbReference type="SAM" id="Phobius"/>
    </source>
</evidence>
<evidence type="ECO:0000256" key="1">
    <source>
        <dbReference type="PROSITE-ProRule" id="PRU00425"/>
    </source>
</evidence>
<dbReference type="RefSeq" id="WP_183778151.1">
    <property type="nucleotide sequence ID" value="NZ_JACIBS010000001.1"/>
</dbReference>
<dbReference type="Proteomes" id="UP000564573">
    <property type="component" value="Unassembled WGS sequence"/>
</dbReference>